<reference evidence="1" key="1">
    <citation type="submission" date="2022-08" db="EMBL/GenBank/DDBJ databases">
        <authorList>
            <person name="Kim S.-J."/>
        </authorList>
    </citation>
    <scope>NUCLEOTIDE SEQUENCE</scope>
    <source>
        <strain evidence="1">KJ</strain>
    </source>
</reference>
<dbReference type="RefSeq" id="WP_315697809.1">
    <property type="nucleotide sequence ID" value="NZ_JANSLM010000038.1"/>
</dbReference>
<gene>
    <name evidence="1" type="ORF">ParKJ_42210</name>
</gene>
<accession>A0AAP5UZB8</accession>
<dbReference type="Proteomes" id="UP001246473">
    <property type="component" value="Unassembled WGS sequence"/>
</dbReference>
<comment type="caution">
    <text evidence="1">The sequence shown here is derived from an EMBL/GenBank/DDBJ whole genome shotgun (WGS) entry which is preliminary data.</text>
</comment>
<evidence type="ECO:0000313" key="2">
    <source>
        <dbReference type="Proteomes" id="UP001246473"/>
    </source>
</evidence>
<protein>
    <submittedName>
        <fullName evidence="1">Uncharacterized protein</fullName>
    </submittedName>
</protein>
<name>A0AAP5UZB8_9BURK</name>
<evidence type="ECO:0000313" key="1">
    <source>
        <dbReference type="EMBL" id="MDT8844001.1"/>
    </source>
</evidence>
<dbReference type="AlphaFoldDB" id="A0AAP5UZB8"/>
<sequence>MDQKQAAIMAVIEPETKLHVDRDRAGAHTLTQPDCDSARASVDAAGYLPLSIVNNTLLLRIEGAERWLAERGTLE</sequence>
<organism evidence="1 2">
    <name type="scientific">Paraburkholderia fungorum</name>
    <dbReference type="NCBI Taxonomy" id="134537"/>
    <lineage>
        <taxon>Bacteria</taxon>
        <taxon>Pseudomonadati</taxon>
        <taxon>Pseudomonadota</taxon>
        <taxon>Betaproteobacteria</taxon>
        <taxon>Burkholderiales</taxon>
        <taxon>Burkholderiaceae</taxon>
        <taxon>Paraburkholderia</taxon>
    </lineage>
</organism>
<proteinExistence type="predicted"/>
<dbReference type="EMBL" id="JANSLM010000038">
    <property type="protein sequence ID" value="MDT8844001.1"/>
    <property type="molecule type" value="Genomic_DNA"/>
</dbReference>